<dbReference type="STRING" id="36849.OXPF_08300"/>
<dbReference type="OrthoDB" id="494991at2"/>
<feature type="DNA-binding region" description="H-T-H motif" evidence="2">
    <location>
        <begin position="36"/>
        <end position="55"/>
    </location>
</feature>
<proteinExistence type="predicted"/>
<evidence type="ECO:0000259" key="3">
    <source>
        <dbReference type="PROSITE" id="PS50977"/>
    </source>
</evidence>
<dbReference type="InterPro" id="IPR009057">
    <property type="entry name" value="Homeodomain-like_sf"/>
</dbReference>
<dbReference type="Gene3D" id="1.10.10.60">
    <property type="entry name" value="Homeodomain-like"/>
    <property type="match status" value="1"/>
</dbReference>
<gene>
    <name evidence="4" type="primary">srpR_1</name>
    <name evidence="4" type="ORF">OXPF_08300</name>
</gene>
<dbReference type="Gene3D" id="1.10.357.10">
    <property type="entry name" value="Tetracycline Repressor, domain 2"/>
    <property type="match status" value="1"/>
</dbReference>
<dbReference type="PANTHER" id="PTHR43479">
    <property type="entry name" value="ACREF/ENVCD OPERON REPRESSOR-RELATED"/>
    <property type="match status" value="1"/>
</dbReference>
<dbReference type="InterPro" id="IPR023772">
    <property type="entry name" value="DNA-bd_HTH_TetR-type_CS"/>
</dbReference>
<dbReference type="SUPFAM" id="SSF48498">
    <property type="entry name" value="Tetracyclin repressor-like, C-terminal domain"/>
    <property type="match status" value="1"/>
</dbReference>
<dbReference type="EMBL" id="LKET01000021">
    <property type="protein sequence ID" value="KPU45597.1"/>
    <property type="molecule type" value="Genomic_DNA"/>
</dbReference>
<dbReference type="InterPro" id="IPR050624">
    <property type="entry name" value="HTH-type_Tx_Regulator"/>
</dbReference>
<dbReference type="RefSeq" id="WP_054873938.1">
    <property type="nucleotide sequence ID" value="NZ_LKET01000021.1"/>
</dbReference>
<name>A0A0P8WAF5_9CLOT</name>
<dbReference type="InterPro" id="IPR036271">
    <property type="entry name" value="Tet_transcr_reg_TetR-rel_C_sf"/>
</dbReference>
<dbReference type="PANTHER" id="PTHR43479:SF11">
    <property type="entry name" value="ACREF_ENVCD OPERON REPRESSOR-RELATED"/>
    <property type="match status" value="1"/>
</dbReference>
<dbReference type="Proteomes" id="UP000050326">
    <property type="component" value="Unassembled WGS sequence"/>
</dbReference>
<protein>
    <submittedName>
        <fullName evidence="4">HTH-type transcriptional regulator SrpR</fullName>
    </submittedName>
</protein>
<dbReference type="Pfam" id="PF00440">
    <property type="entry name" value="TetR_N"/>
    <property type="match status" value="1"/>
</dbReference>
<comment type="caution">
    <text evidence="4">The sequence shown here is derived from an EMBL/GenBank/DDBJ whole genome shotgun (WGS) entry which is preliminary data.</text>
</comment>
<dbReference type="PRINTS" id="PR00455">
    <property type="entry name" value="HTHTETR"/>
</dbReference>
<evidence type="ECO:0000256" key="2">
    <source>
        <dbReference type="PROSITE-ProRule" id="PRU00335"/>
    </source>
</evidence>
<reference evidence="4 5" key="1">
    <citation type="submission" date="2015-09" db="EMBL/GenBank/DDBJ databases">
        <title>Genome sequence of Oxobacter pfennigii DSM 3222.</title>
        <authorList>
            <person name="Poehlein A."/>
            <person name="Bengelsdorf F.R."/>
            <person name="Schiel-Bengelsdorf B."/>
            <person name="Duerre P."/>
            <person name="Daniel R."/>
        </authorList>
    </citation>
    <scope>NUCLEOTIDE SEQUENCE [LARGE SCALE GENOMIC DNA]</scope>
    <source>
        <strain evidence="4 5">DSM 3222</strain>
    </source>
</reference>
<evidence type="ECO:0000313" key="5">
    <source>
        <dbReference type="Proteomes" id="UP000050326"/>
    </source>
</evidence>
<keyword evidence="5" id="KW-1185">Reference proteome</keyword>
<dbReference type="InterPro" id="IPR001647">
    <property type="entry name" value="HTH_TetR"/>
</dbReference>
<feature type="domain" description="HTH tetR-type" evidence="3">
    <location>
        <begin position="13"/>
        <end position="73"/>
    </location>
</feature>
<keyword evidence="1 2" id="KW-0238">DNA-binding</keyword>
<dbReference type="PROSITE" id="PS50977">
    <property type="entry name" value="HTH_TETR_2"/>
    <property type="match status" value="1"/>
</dbReference>
<sequence>MNEQLTKRKIQAEGTKRRIYETSIYLIKQNGYNNVSIDEICMKCGITKGAFYHHFNSKEDIIVGIGTDMNYDMQDYYENILYEKDNISKILALTKYYFKFISAIGLDISRQLNKIIVDGKHGYFISGDKNIEKILWDSIIAGQKSGEIKKHLSVENITFFIHSLVLGISMDWCANEGDYDIEEKGCKAFCELISIIKA</sequence>
<dbReference type="GO" id="GO:0003677">
    <property type="term" value="F:DNA binding"/>
    <property type="evidence" value="ECO:0007669"/>
    <property type="project" value="UniProtKB-UniRule"/>
</dbReference>
<accession>A0A0P8WAF5</accession>
<dbReference type="AlphaFoldDB" id="A0A0P8WAF5"/>
<dbReference type="PROSITE" id="PS01081">
    <property type="entry name" value="HTH_TETR_1"/>
    <property type="match status" value="1"/>
</dbReference>
<evidence type="ECO:0000256" key="1">
    <source>
        <dbReference type="ARBA" id="ARBA00023125"/>
    </source>
</evidence>
<evidence type="ECO:0000313" key="4">
    <source>
        <dbReference type="EMBL" id="KPU45597.1"/>
    </source>
</evidence>
<dbReference type="SUPFAM" id="SSF46689">
    <property type="entry name" value="Homeodomain-like"/>
    <property type="match status" value="1"/>
</dbReference>
<organism evidence="4 5">
    <name type="scientific">Oxobacter pfennigii</name>
    <dbReference type="NCBI Taxonomy" id="36849"/>
    <lineage>
        <taxon>Bacteria</taxon>
        <taxon>Bacillati</taxon>
        <taxon>Bacillota</taxon>
        <taxon>Clostridia</taxon>
        <taxon>Eubacteriales</taxon>
        <taxon>Clostridiaceae</taxon>
        <taxon>Oxobacter</taxon>
    </lineage>
</organism>